<gene>
    <name evidence="3" type="ORF">D7003_13900</name>
</gene>
<name>A0A3N0BSK6_9MICC</name>
<comment type="caution">
    <text evidence="3">The sequence shown here is derived from an EMBL/GenBank/DDBJ whole genome shotgun (WGS) entry which is preliminary data.</text>
</comment>
<organism evidence="3 4">
    <name type="scientific">Arthrobacter oryzae</name>
    <dbReference type="NCBI Taxonomy" id="409290"/>
    <lineage>
        <taxon>Bacteria</taxon>
        <taxon>Bacillati</taxon>
        <taxon>Actinomycetota</taxon>
        <taxon>Actinomycetes</taxon>
        <taxon>Micrococcales</taxon>
        <taxon>Micrococcaceae</taxon>
        <taxon>Arthrobacter</taxon>
    </lineage>
</organism>
<dbReference type="GO" id="GO:0005975">
    <property type="term" value="P:carbohydrate metabolic process"/>
    <property type="evidence" value="ECO:0007669"/>
    <property type="project" value="UniProtKB-ARBA"/>
</dbReference>
<dbReference type="Pfam" id="PF22352">
    <property type="entry name" value="K319L-like_PKD"/>
    <property type="match status" value="2"/>
</dbReference>
<accession>A0A3N0BSK6</accession>
<evidence type="ECO:0000256" key="1">
    <source>
        <dbReference type="SAM" id="MobiDB-lite"/>
    </source>
</evidence>
<dbReference type="SUPFAM" id="SSF49299">
    <property type="entry name" value="PKD domain"/>
    <property type="match status" value="1"/>
</dbReference>
<feature type="domain" description="PKD" evidence="2">
    <location>
        <begin position="435"/>
        <end position="522"/>
    </location>
</feature>
<evidence type="ECO:0000313" key="3">
    <source>
        <dbReference type="EMBL" id="RNL52026.1"/>
    </source>
</evidence>
<proteinExistence type="predicted"/>
<sequence>MDIAMKRVLAFLFTFVTVVAFAGVAWAEVIPPGASGPGLAEVGPVNTTDGCPVWYRDKNGLRLQSCVAQADPLCPARGALPDETSPVSFPTNYPDEGFYSLTTGNLDTAGGGRALAALALEQAFGAGPVSNGDQVTFARVRLRITNARDGADYKFTTPAGTKTVQTSKPGIVFDTEDIGIGGKGDFSGALGGPIGPFLTWDTFPGDPALRPDASGKNTYVGDGTTPHRIKGSPYGTNIFRIEGPGINPNPGADACPSVQGKLATNSGVTAERATYSRTSTSSGNVDVFASSDSGSQSIQAADASAGNGSFSPTSLVGQDGRYFARIAFEGSEPPSVVTITNSSDVPATSKQMQVADRVSGKASYDTDSNVLSIDAVSSDAAGSRTLTAVGFGQLVSGSLKSDTQVPPVSVTVRSDAKGEVVLPVEVTGQARAPIAVVAQAGADQSVYEGQQITLDGSASSGPISTYSWSGPSGVVLSDPNSVRPTFTAPDPGEYVFTLTVNGPGGPSSATITVTVSSPASAVANAGPNQQGVTRGEKVTLDGTGSAGAATYAWTQVVAPGDPQAPLTGANTPRPSFTYPLYTYPAASGALTFKLAVTSTDGSVSGATVTVTPKADEVAITTARYSVSKREWRVDGTSSVPAGQKVTIHLGGLDGPALGATTVDATGGFSIRGSSALVGRAGQTVSVESVLGGTAAGFAVRVQ</sequence>
<dbReference type="InterPro" id="IPR022409">
    <property type="entry name" value="PKD/Chitinase_dom"/>
</dbReference>
<dbReference type="InterPro" id="IPR013783">
    <property type="entry name" value="Ig-like_fold"/>
</dbReference>
<dbReference type="GO" id="GO:0031410">
    <property type="term" value="C:cytoplasmic vesicle"/>
    <property type="evidence" value="ECO:0007669"/>
    <property type="project" value="TreeGrafter"/>
</dbReference>
<dbReference type="InterPro" id="IPR035986">
    <property type="entry name" value="PKD_dom_sf"/>
</dbReference>
<evidence type="ECO:0000259" key="2">
    <source>
        <dbReference type="PROSITE" id="PS50093"/>
    </source>
</evidence>
<dbReference type="GO" id="GO:0016020">
    <property type="term" value="C:membrane"/>
    <property type="evidence" value="ECO:0007669"/>
    <property type="project" value="TreeGrafter"/>
</dbReference>
<dbReference type="CDD" id="cd00146">
    <property type="entry name" value="PKD"/>
    <property type="match status" value="1"/>
</dbReference>
<dbReference type="PANTHER" id="PTHR46182:SF2">
    <property type="entry name" value="FI19480P1"/>
    <property type="match status" value="1"/>
</dbReference>
<feature type="region of interest" description="Disordered" evidence="1">
    <location>
        <begin position="215"/>
        <end position="236"/>
    </location>
</feature>
<dbReference type="Proteomes" id="UP000273807">
    <property type="component" value="Unassembled WGS sequence"/>
</dbReference>
<dbReference type="AlphaFoldDB" id="A0A3N0BSK6"/>
<reference evidence="3 4" key="1">
    <citation type="submission" date="2018-10" db="EMBL/GenBank/DDBJ databases">
        <title>Genome sequencing of Arthrobacter oryzae TNB02.</title>
        <authorList>
            <person name="Cho Y.-J."/>
            <person name="Cho A."/>
            <person name="Kim O.-S."/>
        </authorList>
    </citation>
    <scope>NUCLEOTIDE SEQUENCE [LARGE SCALE GENOMIC DNA]</scope>
    <source>
        <strain evidence="3 4">TNB02</strain>
    </source>
</reference>
<keyword evidence="4" id="KW-1185">Reference proteome</keyword>
<protein>
    <recommendedName>
        <fullName evidence="2">PKD domain-containing protein</fullName>
    </recommendedName>
</protein>
<dbReference type="PROSITE" id="PS50093">
    <property type="entry name" value="PKD"/>
    <property type="match status" value="1"/>
</dbReference>
<dbReference type="EMBL" id="RBED01000114">
    <property type="protein sequence ID" value="RNL52026.1"/>
    <property type="molecule type" value="Genomic_DNA"/>
</dbReference>
<dbReference type="Gene3D" id="2.60.40.10">
    <property type="entry name" value="Immunoglobulins"/>
    <property type="match status" value="2"/>
</dbReference>
<evidence type="ECO:0000313" key="4">
    <source>
        <dbReference type="Proteomes" id="UP000273807"/>
    </source>
</evidence>
<dbReference type="InterPro" id="IPR000601">
    <property type="entry name" value="PKD_dom"/>
</dbReference>
<dbReference type="SMART" id="SM00089">
    <property type="entry name" value="PKD"/>
    <property type="match status" value="2"/>
</dbReference>
<dbReference type="InterPro" id="IPR029865">
    <property type="entry name" value="KIAA0319-like"/>
</dbReference>
<dbReference type="PANTHER" id="PTHR46182">
    <property type="entry name" value="FI19480P1"/>
    <property type="match status" value="1"/>
</dbReference>